<comment type="caution">
    <text evidence="2">The sequence shown here is derived from an EMBL/GenBank/DDBJ whole genome shotgun (WGS) entry which is preliminary data.</text>
</comment>
<sequence length="967" mass="105580">MVVKVAKPAPTGKSSDQRLGERLEALRKAGHLDPHPTFETPTPYPPLPDHSAGIPYVPTASYVWSIETMFLAVRHEPPPAEPEECCLRSGSICDQVRHIAKHGTEEEFRAFFGLAEPVFMPVDLTAAGKEARARRCETIDLADEFIGDWDPSKRRFTPVSRKNKHLYKAAPGSAIFVVDAANLAHFEFKASRISGSWARRVAKDTKHRERDRLEAQGLDEDMRALESKSAERPFMVYAAPATDPKASRVLRWVGYHECIAILNVKGNEKGRNSHTVGPTRIEMSNGVIVQPPPIWRIDDAATLTRLHSNLGRARQIYESLKEMHREMMTLRGRLSLHCARILLPPAVFSVVEDRAHLHGGLRSGTPENFTNTTCQLNILELCTNNGETDESGELDREEEVQRPTETGDAGAESTSGEQPGIDGNPIATENSAGTAVPKDVARVVGLASGLGAFFGLIHGDDGDDHALFSTLLAEARLPRGSSLGAFLMAEFGIILDILSYDEETGEDDYTITIISGDSIHVGTDVSLAPESGPSPPPQLQENIPVSDAVFRAVSVNYATYAGAATPPTIPTSPSSVFINPEIYRANINVVVVEPDGPGAAMWGDREVARFMHAQERARDSARGHPRAQRHDYNQKLRPAIWLAARQIETELGITWETEWRRAARRAGVRPDLIEVEALKPNPFGCHGGRDRDWRKRLLRVEELCINARSFRNGVRGFGQASDVFKKNAGYTKSVRTGKHRRDSSTGRILPSPPAVHFDVLNPPIATSLLDAIGFVPPVISLASFEPAISDRYRSSRSALEPLWESEKADVESYRRAHRESVRAAEARFVEAQSVGSPTGQAATSSSSSTAYEASQTAEVPVKWAWRNNKGDVIDNEGRIVEAAAIEAEDASLGDQSMDEVGTESGPPRISTRKRAAAAIGLVSSEPRKRAKASAPKQKNTNSARVVALAAGLAPPRGTAPVSERNTE</sequence>
<dbReference type="Proteomes" id="UP000777482">
    <property type="component" value="Unassembled WGS sequence"/>
</dbReference>
<feature type="region of interest" description="Disordered" evidence="1">
    <location>
        <begin position="890"/>
        <end position="967"/>
    </location>
</feature>
<evidence type="ECO:0000256" key="1">
    <source>
        <dbReference type="SAM" id="MobiDB-lite"/>
    </source>
</evidence>
<feature type="region of interest" description="Disordered" evidence="1">
    <location>
        <begin position="1"/>
        <end position="21"/>
    </location>
</feature>
<proteinExistence type="predicted"/>
<evidence type="ECO:0000313" key="3">
    <source>
        <dbReference type="Proteomes" id="UP000777482"/>
    </source>
</evidence>
<reference evidence="2 3" key="1">
    <citation type="submission" date="2020-11" db="EMBL/GenBank/DDBJ databases">
        <title>Kefir isolates.</title>
        <authorList>
            <person name="Marcisauskas S."/>
            <person name="Kim Y."/>
            <person name="Blasche S."/>
        </authorList>
    </citation>
    <scope>NUCLEOTIDE SEQUENCE [LARGE SCALE GENOMIC DNA]</scope>
    <source>
        <strain evidence="2 3">KR</strain>
    </source>
</reference>
<protein>
    <submittedName>
        <fullName evidence="2">Uncharacterized protein</fullName>
    </submittedName>
</protein>
<feature type="compositionally biased region" description="Acidic residues" evidence="1">
    <location>
        <begin position="890"/>
        <end position="901"/>
    </location>
</feature>
<name>A0A9P7B1P7_RHOMI</name>
<feature type="compositionally biased region" description="Acidic residues" evidence="1">
    <location>
        <begin position="387"/>
        <end position="398"/>
    </location>
</feature>
<keyword evidence="3" id="KW-1185">Reference proteome</keyword>
<feature type="region of interest" description="Disordered" evidence="1">
    <location>
        <begin position="385"/>
        <end position="430"/>
    </location>
</feature>
<accession>A0A9P7B1P7</accession>
<feature type="compositionally biased region" description="Low complexity" evidence="1">
    <location>
        <begin position="835"/>
        <end position="851"/>
    </location>
</feature>
<gene>
    <name evidence="2" type="ORF">C6P46_002388</name>
</gene>
<organism evidence="2 3">
    <name type="scientific">Rhodotorula mucilaginosa</name>
    <name type="common">Yeast</name>
    <name type="synonym">Rhodotorula rubra</name>
    <dbReference type="NCBI Taxonomy" id="5537"/>
    <lineage>
        <taxon>Eukaryota</taxon>
        <taxon>Fungi</taxon>
        <taxon>Dikarya</taxon>
        <taxon>Basidiomycota</taxon>
        <taxon>Pucciniomycotina</taxon>
        <taxon>Microbotryomycetes</taxon>
        <taxon>Sporidiobolales</taxon>
        <taxon>Sporidiobolaceae</taxon>
        <taxon>Rhodotorula</taxon>
    </lineage>
</organism>
<evidence type="ECO:0000313" key="2">
    <source>
        <dbReference type="EMBL" id="KAG0653594.1"/>
    </source>
</evidence>
<feature type="region of interest" description="Disordered" evidence="1">
    <location>
        <begin position="831"/>
        <end position="851"/>
    </location>
</feature>
<dbReference type="AlphaFoldDB" id="A0A9P7B1P7"/>
<dbReference type="EMBL" id="PUHQ01000188">
    <property type="protein sequence ID" value="KAG0653594.1"/>
    <property type="molecule type" value="Genomic_DNA"/>
</dbReference>